<accession>A0ABD1G9Z7</accession>
<dbReference type="PANTHER" id="PTHR12411">
    <property type="entry name" value="CYSTEINE PROTEASE FAMILY C1-RELATED"/>
    <property type="match status" value="1"/>
</dbReference>
<sequence>MITLSEQELVNCDRSQNPGCNGGLMDYAFQCIVSNGSMDTKDDYPYRGVDGQNYFSLISKWEDFNKLCAVSPFLVGMLLLSSDCDAGTSRDD</sequence>
<dbReference type="GO" id="GO:0004197">
    <property type="term" value="F:cysteine-type endopeptidase activity"/>
    <property type="evidence" value="ECO:0007669"/>
    <property type="project" value="UniProtKB-EC"/>
</dbReference>
<comment type="similarity">
    <text evidence="1">Belongs to the peptidase C1 family.</text>
</comment>
<dbReference type="EMBL" id="JBEAFC010000009">
    <property type="protein sequence ID" value="KAL1540899.1"/>
    <property type="molecule type" value="Genomic_DNA"/>
</dbReference>
<dbReference type="InterPro" id="IPR013128">
    <property type="entry name" value="Peptidase_C1A"/>
</dbReference>
<evidence type="ECO:0000313" key="4">
    <source>
        <dbReference type="Proteomes" id="UP001567538"/>
    </source>
</evidence>
<feature type="domain" description="Peptidase C1A papain C-terminal" evidence="2">
    <location>
        <begin position="2"/>
        <end position="51"/>
    </location>
</feature>
<reference evidence="3 4" key="1">
    <citation type="submission" date="2024-06" db="EMBL/GenBank/DDBJ databases">
        <title>A chromosome level genome sequence of Diviner's sage (Salvia divinorum).</title>
        <authorList>
            <person name="Ford S.A."/>
            <person name="Ro D.-K."/>
            <person name="Ness R.W."/>
            <person name="Phillips M.A."/>
        </authorList>
    </citation>
    <scope>NUCLEOTIDE SEQUENCE [LARGE SCALE GENOMIC DNA]</scope>
    <source>
        <strain evidence="3">SAF-2024a</strain>
        <tissue evidence="3">Leaf</tissue>
    </source>
</reference>
<dbReference type="SUPFAM" id="SSF54001">
    <property type="entry name" value="Cysteine proteinases"/>
    <property type="match status" value="1"/>
</dbReference>
<dbReference type="AlphaFoldDB" id="A0ABD1G9Z7"/>
<organism evidence="3 4">
    <name type="scientific">Salvia divinorum</name>
    <name type="common">Maria pastora</name>
    <name type="synonym">Diviner's sage</name>
    <dbReference type="NCBI Taxonomy" id="28513"/>
    <lineage>
        <taxon>Eukaryota</taxon>
        <taxon>Viridiplantae</taxon>
        <taxon>Streptophyta</taxon>
        <taxon>Embryophyta</taxon>
        <taxon>Tracheophyta</taxon>
        <taxon>Spermatophyta</taxon>
        <taxon>Magnoliopsida</taxon>
        <taxon>eudicotyledons</taxon>
        <taxon>Gunneridae</taxon>
        <taxon>Pentapetalae</taxon>
        <taxon>asterids</taxon>
        <taxon>lamiids</taxon>
        <taxon>Lamiales</taxon>
        <taxon>Lamiaceae</taxon>
        <taxon>Nepetoideae</taxon>
        <taxon>Mentheae</taxon>
        <taxon>Salviinae</taxon>
        <taxon>Salvia</taxon>
        <taxon>Salvia subgen. Calosphace</taxon>
    </lineage>
</organism>
<dbReference type="Gene3D" id="3.90.70.10">
    <property type="entry name" value="Cysteine proteinases"/>
    <property type="match status" value="1"/>
</dbReference>
<keyword evidence="3" id="KW-0378">Hydrolase</keyword>
<proteinExistence type="inferred from homology"/>
<protein>
    <submittedName>
        <fullName evidence="3">Cathepsin L</fullName>
        <ecNumber evidence="3">3.4.22.15</ecNumber>
    </submittedName>
</protein>
<gene>
    <name evidence="3" type="ORF">AAHA92_25183</name>
</gene>
<evidence type="ECO:0000313" key="3">
    <source>
        <dbReference type="EMBL" id="KAL1540899.1"/>
    </source>
</evidence>
<evidence type="ECO:0000259" key="2">
    <source>
        <dbReference type="Pfam" id="PF00112"/>
    </source>
</evidence>
<dbReference type="InterPro" id="IPR038765">
    <property type="entry name" value="Papain-like_cys_pep_sf"/>
</dbReference>
<keyword evidence="4" id="KW-1185">Reference proteome</keyword>
<dbReference type="Proteomes" id="UP001567538">
    <property type="component" value="Unassembled WGS sequence"/>
</dbReference>
<dbReference type="InterPro" id="IPR000668">
    <property type="entry name" value="Peptidase_C1A_C"/>
</dbReference>
<evidence type="ECO:0000256" key="1">
    <source>
        <dbReference type="ARBA" id="ARBA00008455"/>
    </source>
</evidence>
<dbReference type="Pfam" id="PF00112">
    <property type="entry name" value="Peptidase_C1"/>
    <property type="match status" value="1"/>
</dbReference>
<dbReference type="EC" id="3.4.22.15" evidence="3"/>
<comment type="caution">
    <text evidence="3">The sequence shown here is derived from an EMBL/GenBank/DDBJ whole genome shotgun (WGS) entry which is preliminary data.</text>
</comment>
<name>A0ABD1G9Z7_SALDI</name>